<dbReference type="CDD" id="cd03811">
    <property type="entry name" value="GT4_GT28_WabH-like"/>
    <property type="match status" value="1"/>
</dbReference>
<dbReference type="GO" id="GO:0016757">
    <property type="term" value="F:glycosyltransferase activity"/>
    <property type="evidence" value="ECO:0007669"/>
    <property type="project" value="UniProtKB-KW"/>
</dbReference>
<proteinExistence type="inferred from homology"/>
<keyword evidence="7" id="KW-1185">Reference proteome</keyword>
<dbReference type="RefSeq" id="WP_210681640.1">
    <property type="nucleotide sequence ID" value="NZ_JAGMWN010000003.1"/>
</dbReference>
<dbReference type="InterPro" id="IPR001296">
    <property type="entry name" value="Glyco_trans_1"/>
</dbReference>
<sequence>MAGAPVGGAEAFFTRLVPALARAGQQQLAVIRTHAPREHLLRDAGVETVALPFRGRPDFISPWLFKRAARRYRPDIVLTWMNRATRAAPAGPWTFAARLGGYYDLKHYRRCDHLIGNTEDIRRYLIDKGWPKDRVWYLPNFVDAQAMPPVNKADLDTPDEAPLLLCLGRLHRNKGFDVALAALAQLPGAYLWIAGIGPEEARLKALAGELGVAGRVRFLGWRADVPALFASADIFLCSSRHEPLGNMVIEAWAHGVPVVAAASQGPRQLIVDGRTGLLAANEDADALARAAGRVIADPALGVDLASQGREVFQSRYDEATVVAAYQDFFERVRPGSPEAPARAASDMGGAG</sequence>
<dbReference type="PANTHER" id="PTHR12526">
    <property type="entry name" value="GLYCOSYLTRANSFERASE"/>
    <property type="match status" value="1"/>
</dbReference>
<feature type="domain" description="Glycosyltransferase subfamily 4-like N-terminal" evidence="5">
    <location>
        <begin position="6"/>
        <end position="145"/>
    </location>
</feature>
<feature type="domain" description="Glycosyl transferase family 1" evidence="4">
    <location>
        <begin position="152"/>
        <end position="310"/>
    </location>
</feature>
<dbReference type="Gene3D" id="3.40.50.2000">
    <property type="entry name" value="Glycogen Phosphorylase B"/>
    <property type="match status" value="2"/>
</dbReference>
<name>A0A8J7SMN5_9PROT</name>
<dbReference type="Pfam" id="PF00534">
    <property type="entry name" value="Glycos_transf_1"/>
    <property type="match status" value="1"/>
</dbReference>
<dbReference type="AlphaFoldDB" id="A0A8J7SMN5"/>
<organism evidence="6 7">
    <name type="scientific">Marivibrio halodurans</name>
    <dbReference type="NCBI Taxonomy" id="2039722"/>
    <lineage>
        <taxon>Bacteria</taxon>
        <taxon>Pseudomonadati</taxon>
        <taxon>Pseudomonadota</taxon>
        <taxon>Alphaproteobacteria</taxon>
        <taxon>Rhodospirillales</taxon>
        <taxon>Rhodospirillaceae</taxon>
        <taxon>Marivibrio</taxon>
    </lineage>
</organism>
<evidence type="ECO:0000259" key="4">
    <source>
        <dbReference type="Pfam" id="PF00534"/>
    </source>
</evidence>
<dbReference type="Pfam" id="PF13439">
    <property type="entry name" value="Glyco_transf_4"/>
    <property type="match status" value="1"/>
</dbReference>
<gene>
    <name evidence="6" type="ORF">KAJ83_08650</name>
</gene>
<dbReference type="InterPro" id="IPR028098">
    <property type="entry name" value="Glyco_trans_4-like_N"/>
</dbReference>
<dbReference type="EMBL" id="JAGMWN010000003">
    <property type="protein sequence ID" value="MBP5857076.1"/>
    <property type="molecule type" value="Genomic_DNA"/>
</dbReference>
<protein>
    <submittedName>
        <fullName evidence="6">Glycosyltransferase</fullName>
    </submittedName>
</protein>
<evidence type="ECO:0000313" key="6">
    <source>
        <dbReference type="EMBL" id="MBP5857076.1"/>
    </source>
</evidence>
<evidence type="ECO:0000256" key="1">
    <source>
        <dbReference type="ARBA" id="ARBA00009481"/>
    </source>
</evidence>
<evidence type="ECO:0000313" key="7">
    <source>
        <dbReference type="Proteomes" id="UP000672602"/>
    </source>
</evidence>
<dbReference type="SUPFAM" id="SSF53756">
    <property type="entry name" value="UDP-Glycosyltransferase/glycogen phosphorylase"/>
    <property type="match status" value="1"/>
</dbReference>
<evidence type="ECO:0000256" key="3">
    <source>
        <dbReference type="ARBA" id="ARBA00022679"/>
    </source>
</evidence>
<dbReference type="Proteomes" id="UP000672602">
    <property type="component" value="Unassembled WGS sequence"/>
</dbReference>
<comment type="similarity">
    <text evidence="1">Belongs to the glycosyltransferase group 1 family. Glycosyltransferase 4 subfamily.</text>
</comment>
<evidence type="ECO:0000259" key="5">
    <source>
        <dbReference type="Pfam" id="PF13439"/>
    </source>
</evidence>
<reference evidence="6" key="1">
    <citation type="submission" date="2021-04" db="EMBL/GenBank/DDBJ databases">
        <authorList>
            <person name="Zhang D.-C."/>
        </authorList>
    </citation>
    <scope>NUCLEOTIDE SEQUENCE</scope>
    <source>
        <strain evidence="6">CGMCC 1.15697</strain>
    </source>
</reference>
<keyword evidence="2" id="KW-0328">Glycosyltransferase</keyword>
<accession>A0A8J7SMN5</accession>
<comment type="caution">
    <text evidence="6">The sequence shown here is derived from an EMBL/GenBank/DDBJ whole genome shotgun (WGS) entry which is preliminary data.</text>
</comment>
<dbReference type="PANTHER" id="PTHR12526:SF640">
    <property type="entry name" value="COLANIC ACID BIOSYNTHESIS GLYCOSYLTRANSFERASE WCAL-RELATED"/>
    <property type="match status" value="1"/>
</dbReference>
<keyword evidence="3" id="KW-0808">Transferase</keyword>
<evidence type="ECO:0000256" key="2">
    <source>
        <dbReference type="ARBA" id="ARBA00022676"/>
    </source>
</evidence>